<evidence type="ECO:0000313" key="3">
    <source>
        <dbReference type="Proteomes" id="UP001054837"/>
    </source>
</evidence>
<dbReference type="Proteomes" id="UP001054837">
    <property type="component" value="Unassembled WGS sequence"/>
</dbReference>
<dbReference type="EMBL" id="BPLQ01006245">
    <property type="protein sequence ID" value="GIY21082.1"/>
    <property type="molecule type" value="Genomic_DNA"/>
</dbReference>
<keyword evidence="3" id="KW-1185">Reference proteome</keyword>
<feature type="compositionally biased region" description="Basic and acidic residues" evidence="1">
    <location>
        <begin position="83"/>
        <end position="99"/>
    </location>
</feature>
<name>A0AAV4RIE5_9ARAC</name>
<feature type="compositionally biased region" description="Basic and acidic residues" evidence="1">
    <location>
        <begin position="14"/>
        <end position="28"/>
    </location>
</feature>
<proteinExistence type="predicted"/>
<gene>
    <name evidence="2" type="ORF">CDAR_42301</name>
</gene>
<comment type="caution">
    <text evidence="2">The sequence shown here is derived from an EMBL/GenBank/DDBJ whole genome shotgun (WGS) entry which is preliminary data.</text>
</comment>
<sequence>MKKPICKTSTQADKGWEEQHLGANEEKRAKPKNRIRVGEMEILFRRGVQDRIPPLVTEGGREEWRRMGINKAVKIQTPLPPEVTEKHNEEDGVSPEVRK</sequence>
<organism evidence="2 3">
    <name type="scientific">Caerostris darwini</name>
    <dbReference type="NCBI Taxonomy" id="1538125"/>
    <lineage>
        <taxon>Eukaryota</taxon>
        <taxon>Metazoa</taxon>
        <taxon>Ecdysozoa</taxon>
        <taxon>Arthropoda</taxon>
        <taxon>Chelicerata</taxon>
        <taxon>Arachnida</taxon>
        <taxon>Araneae</taxon>
        <taxon>Araneomorphae</taxon>
        <taxon>Entelegynae</taxon>
        <taxon>Araneoidea</taxon>
        <taxon>Araneidae</taxon>
        <taxon>Caerostris</taxon>
    </lineage>
</organism>
<feature type="region of interest" description="Disordered" evidence="1">
    <location>
        <begin position="1"/>
        <end position="30"/>
    </location>
</feature>
<reference evidence="2 3" key="1">
    <citation type="submission" date="2021-06" db="EMBL/GenBank/DDBJ databases">
        <title>Caerostris darwini draft genome.</title>
        <authorList>
            <person name="Kono N."/>
            <person name="Arakawa K."/>
        </authorList>
    </citation>
    <scope>NUCLEOTIDE SEQUENCE [LARGE SCALE GENOMIC DNA]</scope>
</reference>
<dbReference type="AlphaFoldDB" id="A0AAV4RIE5"/>
<evidence type="ECO:0000256" key="1">
    <source>
        <dbReference type="SAM" id="MobiDB-lite"/>
    </source>
</evidence>
<evidence type="ECO:0000313" key="2">
    <source>
        <dbReference type="EMBL" id="GIY21082.1"/>
    </source>
</evidence>
<accession>A0AAV4RIE5</accession>
<protein>
    <submittedName>
        <fullName evidence="2">Uncharacterized protein</fullName>
    </submittedName>
</protein>
<feature type="region of interest" description="Disordered" evidence="1">
    <location>
        <begin position="78"/>
        <end position="99"/>
    </location>
</feature>